<dbReference type="AlphaFoldDB" id="A0A9Y4U115"/>
<dbReference type="GO" id="GO:0016020">
    <property type="term" value="C:membrane"/>
    <property type="evidence" value="ECO:0007669"/>
    <property type="project" value="UniProtKB-SubCell"/>
</dbReference>
<evidence type="ECO:0000256" key="3">
    <source>
        <dbReference type="ARBA" id="ARBA00022989"/>
    </source>
</evidence>
<dbReference type="InterPro" id="IPR051856">
    <property type="entry name" value="CSR-E3_Ligase_Protein"/>
</dbReference>
<comment type="subcellular location">
    <subcellularLocation>
        <location evidence="1">Membrane</location>
        <topology evidence="1">Multi-pass membrane protein</topology>
    </subcellularLocation>
</comment>
<feature type="transmembrane region" description="Helical" evidence="6">
    <location>
        <begin position="88"/>
        <end position="112"/>
    </location>
</feature>
<dbReference type="Pfam" id="PF26037">
    <property type="entry name" value="zf-RING_DCST1_C"/>
    <property type="match status" value="1"/>
</dbReference>
<keyword evidence="4 6" id="KW-0472">Membrane</keyword>
<sequence length="779" mass="86368">MKSEEKKRFLERRDIRVQVEKGGVTQTVRGVLNRSAGRSHSVSKFRGHLSQAGRSLLAFLFGLLLASLYGLLGLLLQNQPLWFCVKTTLALGGLAAFGMGLSTGVRASVMVMLPSLCSSRGRNLVLLLYVSVLLSGPLANTLENSERAASSLLCGAELAANQTQELMQRAATPLFSALDEIRAISRNAYAVAGRVQNLIHSLTDSVRHVARTLRNVLHFLVDIGDVCNSKLGSPYRKCRSVFAEARSDCSDLLGDFDFLCDIVDAFLPLCSIARAGELFCIIPSYIAEHLKERLADPTIAAFQKLKREFEFNITASVNLEVDANSSRSLQQVSQDIMKELSADLRVFEKLSEPLTYLSLVLLAWSFLRAVHYRRRYLHDLNFDNNYITAQFEELDRQVTSRGGASVLPITSREAKIYITPLSFQLTYRERRAVLVGVVSVLRHLLIGCLLVGLDFLLFWILDQISHQLKGDIVARAPVTFEVLVNGSGYASDIYRDLLASFKVLQGGNITVVSRKCLLQPSEPNTTTSFILGFLLGLALLVSLTGGLMGRCRRIICASFHPERELERIQFLHQQILDQRRSVGEALRRSVFRIRVDRGGVRSRIQTLLTRLPGGAHLSRLLSPPVTCLSCGEQVKPDDDNTITCDVPQCSGLYCRPCFLSLDNTCVVCTRPLTFQKDEEEELDSSDDEQLCSAALNLTHSNRRISTATCRTNSPVNRTDEDSELSEADMTYQDRPGSEESDSDDSFYSADSQETSFLQDQALAAVLVHTPQNLQDSPGP</sequence>
<evidence type="ECO:0000313" key="10">
    <source>
        <dbReference type="RefSeq" id="XP_008302482.1"/>
    </source>
</evidence>
<organism evidence="9 10">
    <name type="scientific">Stegastes partitus</name>
    <name type="common">bicolor damselfish</name>
    <dbReference type="NCBI Taxonomy" id="144197"/>
    <lineage>
        <taxon>Eukaryota</taxon>
        <taxon>Metazoa</taxon>
        <taxon>Chordata</taxon>
        <taxon>Craniata</taxon>
        <taxon>Vertebrata</taxon>
        <taxon>Euteleostomi</taxon>
        <taxon>Actinopterygii</taxon>
        <taxon>Neopterygii</taxon>
        <taxon>Teleostei</taxon>
        <taxon>Neoteleostei</taxon>
        <taxon>Acanthomorphata</taxon>
        <taxon>Ovalentaria</taxon>
        <taxon>Pomacentridae</taxon>
        <taxon>Stegastes</taxon>
    </lineage>
</organism>
<reference evidence="10" key="1">
    <citation type="submission" date="2025-08" db="UniProtKB">
        <authorList>
            <consortium name="RefSeq"/>
        </authorList>
    </citation>
    <scope>IDENTIFICATION</scope>
</reference>
<dbReference type="InterPro" id="IPR012858">
    <property type="entry name" value="DC_STAMP-like"/>
</dbReference>
<dbReference type="Pfam" id="PF26039">
    <property type="entry name" value="Dcst2"/>
    <property type="match status" value="1"/>
</dbReference>
<feature type="region of interest" description="Disordered" evidence="5">
    <location>
        <begin position="711"/>
        <end position="753"/>
    </location>
</feature>
<evidence type="ECO:0000256" key="1">
    <source>
        <dbReference type="ARBA" id="ARBA00004141"/>
    </source>
</evidence>
<name>A0A9Y4U115_9TELE</name>
<gene>
    <name evidence="10" type="primary">dcst2</name>
</gene>
<dbReference type="Pfam" id="PF07782">
    <property type="entry name" value="DC_STAMP"/>
    <property type="match status" value="1"/>
</dbReference>
<dbReference type="CTD" id="127579"/>
<feature type="domain" description="Dendritic cell-specific transmembrane protein-like" evidence="7">
    <location>
        <begin position="382"/>
        <end position="572"/>
    </location>
</feature>
<dbReference type="PANTHER" id="PTHR21041:SF6">
    <property type="entry name" value="DC-STAMP DOMAIN-CONTAINING PROTEIN 2"/>
    <property type="match status" value="1"/>
</dbReference>
<keyword evidence="9" id="KW-1185">Reference proteome</keyword>
<accession>A0A9Y4U115</accession>
<evidence type="ECO:0000259" key="7">
    <source>
        <dbReference type="Pfam" id="PF07782"/>
    </source>
</evidence>
<protein>
    <submittedName>
        <fullName evidence="10">DC-STAMP domain-containing protein 2</fullName>
    </submittedName>
</protein>
<feature type="domain" description="E3 ubiquitin-protein ligase DCST1-like C-terminal" evidence="8">
    <location>
        <begin position="626"/>
        <end position="671"/>
    </location>
</feature>
<proteinExistence type="predicted"/>
<dbReference type="RefSeq" id="XP_008302482.1">
    <property type="nucleotide sequence ID" value="XM_008304260.1"/>
</dbReference>
<feature type="transmembrane region" description="Helical" evidence="6">
    <location>
        <begin position="529"/>
        <end position="549"/>
    </location>
</feature>
<evidence type="ECO:0000256" key="5">
    <source>
        <dbReference type="SAM" id="MobiDB-lite"/>
    </source>
</evidence>
<evidence type="ECO:0000259" key="8">
    <source>
        <dbReference type="Pfam" id="PF26037"/>
    </source>
</evidence>
<evidence type="ECO:0000313" key="9">
    <source>
        <dbReference type="Proteomes" id="UP000694891"/>
    </source>
</evidence>
<dbReference type="InterPro" id="IPR058842">
    <property type="entry name" value="DCST1_C"/>
</dbReference>
<keyword evidence="3 6" id="KW-1133">Transmembrane helix</keyword>
<dbReference type="Proteomes" id="UP000694891">
    <property type="component" value="Unplaced"/>
</dbReference>
<evidence type="ECO:0000256" key="4">
    <source>
        <dbReference type="ARBA" id="ARBA00023136"/>
    </source>
</evidence>
<dbReference type="PANTHER" id="PTHR21041">
    <property type="entry name" value="DENDRITIC CELL-SPECIFIC TRANSMEMBRANE PROTEIN"/>
    <property type="match status" value="1"/>
</dbReference>
<feature type="transmembrane region" description="Helical" evidence="6">
    <location>
        <begin position="432"/>
        <end position="461"/>
    </location>
</feature>
<evidence type="ECO:0000256" key="6">
    <source>
        <dbReference type="SAM" id="Phobius"/>
    </source>
</evidence>
<dbReference type="GeneID" id="103374213"/>
<evidence type="ECO:0000256" key="2">
    <source>
        <dbReference type="ARBA" id="ARBA00022692"/>
    </source>
</evidence>
<keyword evidence="2 6" id="KW-0812">Transmembrane</keyword>
<feature type="transmembrane region" description="Helical" evidence="6">
    <location>
        <begin position="56"/>
        <end position="76"/>
    </location>
</feature>